<protein>
    <recommendedName>
        <fullName evidence="3">Ribosomal protein S11</fullName>
    </recommendedName>
</protein>
<evidence type="ECO:0008006" key="3">
    <source>
        <dbReference type="Google" id="ProtNLM"/>
    </source>
</evidence>
<dbReference type="EMBL" id="BPLR01010331">
    <property type="protein sequence ID" value="GIY38607.1"/>
    <property type="molecule type" value="Genomic_DNA"/>
</dbReference>
<evidence type="ECO:0000313" key="1">
    <source>
        <dbReference type="EMBL" id="GIY38607.1"/>
    </source>
</evidence>
<comment type="caution">
    <text evidence="1">The sequence shown here is derived from an EMBL/GenBank/DDBJ whole genome shotgun (WGS) entry which is preliminary data.</text>
</comment>
<accession>A0AAV4T1R4</accession>
<dbReference type="Proteomes" id="UP001054945">
    <property type="component" value="Unassembled WGS sequence"/>
</dbReference>
<proteinExistence type="predicted"/>
<reference evidence="1 2" key="1">
    <citation type="submission" date="2021-06" db="EMBL/GenBank/DDBJ databases">
        <title>Caerostris extrusa draft genome.</title>
        <authorList>
            <person name="Kono N."/>
            <person name="Arakawa K."/>
        </authorList>
    </citation>
    <scope>NUCLEOTIDE SEQUENCE [LARGE SCALE GENOMIC DNA]</scope>
</reference>
<gene>
    <name evidence="1" type="ORF">CEXT_565081</name>
</gene>
<evidence type="ECO:0000313" key="2">
    <source>
        <dbReference type="Proteomes" id="UP001054945"/>
    </source>
</evidence>
<keyword evidence="2" id="KW-1185">Reference proteome</keyword>
<sequence>MTVLKICGVGRHISFHASNSGLIKGMEKAACENNLITKTIKSQPKPKNPPSLIRPLNTNKKKSLRCRRIFRSSRLLFQHSVTYSVGLVSFLPCSNVTKRMFRINNAYKTLYYE</sequence>
<dbReference type="AlphaFoldDB" id="A0AAV4T1R4"/>
<name>A0AAV4T1R4_CAEEX</name>
<organism evidence="1 2">
    <name type="scientific">Caerostris extrusa</name>
    <name type="common">Bark spider</name>
    <name type="synonym">Caerostris bankana</name>
    <dbReference type="NCBI Taxonomy" id="172846"/>
    <lineage>
        <taxon>Eukaryota</taxon>
        <taxon>Metazoa</taxon>
        <taxon>Ecdysozoa</taxon>
        <taxon>Arthropoda</taxon>
        <taxon>Chelicerata</taxon>
        <taxon>Arachnida</taxon>
        <taxon>Araneae</taxon>
        <taxon>Araneomorphae</taxon>
        <taxon>Entelegynae</taxon>
        <taxon>Araneoidea</taxon>
        <taxon>Araneidae</taxon>
        <taxon>Caerostris</taxon>
    </lineage>
</organism>